<keyword evidence="2" id="KW-1185">Reference proteome</keyword>
<dbReference type="EMBL" id="JAGGKV010000003">
    <property type="protein sequence ID" value="MBP1962362.1"/>
    <property type="molecule type" value="Genomic_DNA"/>
</dbReference>
<proteinExistence type="predicted"/>
<dbReference type="Proteomes" id="UP001519344">
    <property type="component" value="Unassembled WGS sequence"/>
</dbReference>
<evidence type="ECO:0000313" key="2">
    <source>
        <dbReference type="Proteomes" id="UP001519344"/>
    </source>
</evidence>
<reference evidence="1 2" key="1">
    <citation type="submission" date="2021-03" db="EMBL/GenBank/DDBJ databases">
        <title>Genomic Encyclopedia of Type Strains, Phase IV (KMG-IV): sequencing the most valuable type-strain genomes for metagenomic binning, comparative biology and taxonomic classification.</title>
        <authorList>
            <person name="Goeker M."/>
        </authorList>
    </citation>
    <scope>NUCLEOTIDE SEQUENCE [LARGE SCALE GENOMIC DNA]</scope>
    <source>
        <strain evidence="1 2">DSM 24950</strain>
    </source>
</reference>
<organism evidence="1 2">
    <name type="scientific">Paenibacillus aceris</name>
    <dbReference type="NCBI Taxonomy" id="869555"/>
    <lineage>
        <taxon>Bacteria</taxon>
        <taxon>Bacillati</taxon>
        <taxon>Bacillota</taxon>
        <taxon>Bacilli</taxon>
        <taxon>Bacillales</taxon>
        <taxon>Paenibacillaceae</taxon>
        <taxon>Paenibacillus</taxon>
    </lineage>
</organism>
<evidence type="ECO:0000313" key="1">
    <source>
        <dbReference type="EMBL" id="MBP1962362.1"/>
    </source>
</evidence>
<comment type="caution">
    <text evidence="1">The sequence shown here is derived from an EMBL/GenBank/DDBJ whole genome shotgun (WGS) entry which is preliminary data.</text>
</comment>
<accession>A0ABS4HUP9</accession>
<sequence>MKDLTDDWIAIWRTFLLGWDGMGWDGMGCDAPKQGNYDPLFTVIFKRLAAKGNYGPLLRQNWLNSSLSRHIRPYSSH</sequence>
<name>A0ABS4HUP9_9BACL</name>
<gene>
    <name evidence="1" type="ORF">J2Z65_001561</name>
</gene>
<protein>
    <submittedName>
        <fullName evidence="1">Uncharacterized protein</fullName>
    </submittedName>
</protein>